<dbReference type="GO" id="GO:0004965">
    <property type="term" value="F:G protein-coupled GABA receptor activity"/>
    <property type="evidence" value="ECO:0007669"/>
    <property type="project" value="InterPro"/>
</dbReference>
<evidence type="ECO:0000256" key="14">
    <source>
        <dbReference type="SAM" id="SignalP"/>
    </source>
</evidence>
<feature type="transmembrane region" description="Helical" evidence="13">
    <location>
        <begin position="461"/>
        <end position="482"/>
    </location>
</feature>
<reference evidence="16" key="2">
    <citation type="journal article" date="2023" name="Science">
        <title>Genomic signatures of disease resistance in endangered staghorn corals.</title>
        <authorList>
            <person name="Vollmer S.V."/>
            <person name="Selwyn J.D."/>
            <person name="Despard B.A."/>
            <person name="Roesel C.L."/>
        </authorList>
    </citation>
    <scope>NUCLEOTIDE SEQUENCE</scope>
    <source>
        <strain evidence="16">K2</strain>
    </source>
</reference>
<evidence type="ECO:0000313" key="16">
    <source>
        <dbReference type="EMBL" id="KAK2562196.1"/>
    </source>
</evidence>
<evidence type="ECO:0000259" key="15">
    <source>
        <dbReference type="PROSITE" id="PS50259"/>
    </source>
</evidence>
<protein>
    <recommendedName>
        <fullName evidence="11">Gamma-aminobutyric acid type B receptor subunit 2</fullName>
    </recommendedName>
</protein>
<dbReference type="PANTHER" id="PTHR10519:SF20">
    <property type="entry name" value="G-PROTEIN COUPLED RECEPTOR 156-RELATED"/>
    <property type="match status" value="1"/>
</dbReference>
<name>A0AAD9QIX9_ACRCE</name>
<dbReference type="PRINTS" id="PR01176">
    <property type="entry name" value="GABABRECEPTR"/>
</dbReference>
<keyword evidence="4 14" id="KW-0732">Signal</keyword>
<dbReference type="CDD" id="cd06366">
    <property type="entry name" value="PBP1_GABAb_receptor"/>
    <property type="match status" value="1"/>
</dbReference>
<dbReference type="InterPro" id="IPR002455">
    <property type="entry name" value="GPCR3_GABA-B"/>
</dbReference>
<evidence type="ECO:0000256" key="7">
    <source>
        <dbReference type="ARBA" id="ARBA00023136"/>
    </source>
</evidence>
<evidence type="ECO:0000256" key="5">
    <source>
        <dbReference type="ARBA" id="ARBA00022989"/>
    </source>
</evidence>
<keyword evidence="17" id="KW-1185">Reference proteome</keyword>
<sequence length="789" mass="88713">MDSFSKQHHSWMVVTFFLYLCATNTERVQTKGIKKTLTIGGLYATGPRTTFQNASGIIQTVDKALEFINQQSQILSAYKLLVEWRDTKCELGHGVQAFFQHVNNPPTKIMLLGGICSAATAPIAECSQLLNLIQVSYGASSFYLSDKKKYPLFFRTIPSEKSQGYSRLAVLRYFKWSRIAILAEKESYYEAASTSLEELVREHNITIVAKEVLNGDSEDEDQKSPIRTLQEKDARVIVGLFSEQVAVKVFCQAYKLGFYGGKYVWVLMGWYQPNWWEAHTAHTSKVHCKPSHIHKASGHYIITAFRKIGPLSPDIIVGKDVHSSWEKSVGELGLYSSFAYDAVLSIALALNRSAEILAYRNKTLDEFNYTNSELAQVLKESLSNVTFQGFTGRMRFNKHGEREGIIEVGQMQGNKIKILGNYTVLTEELVLMSAQFIWQGGKIPADQMRTVNQLLKISRSLFAFFCGAEVLGIIMAVAFLTFNIKKSQHRFIKMSSPRMNNVIVIGAILIYVSGILLGIDGNFVSPSTEVIVQCRFSTWIACIGFTLGFGGMFLKTWRVHKIFVNRTKKMVISDYQLFAMLALFIAIDLLVIVIREVIDPQRANQHFTGREEYDNSTDTKYVPYYIDCASSYRNEWLYVFYAYKGLMLAFGVFLAFETRNVTVPALNDSRYIGLSIYNVVFPCALGITVVSVIDNAPDVWYAVLSVLVVFCTSITLCFVFIPKISTVRADPLGQERPRFVSSLNHNPSASQAHPNQKDPFQSKAKTEAGPKHKTSSAPSDGQRANSSRL</sequence>
<keyword evidence="3 13" id="KW-0812">Transmembrane</keyword>
<dbReference type="PROSITE" id="PS50259">
    <property type="entry name" value="G_PROTEIN_RECEP_F3_4"/>
    <property type="match status" value="1"/>
</dbReference>
<feature type="region of interest" description="Disordered" evidence="12">
    <location>
        <begin position="740"/>
        <end position="789"/>
    </location>
</feature>
<feature type="compositionally biased region" description="Polar residues" evidence="12">
    <location>
        <begin position="741"/>
        <end position="754"/>
    </location>
</feature>
<feature type="chain" id="PRO_5042146435" description="Gamma-aminobutyric acid type B receptor subunit 2" evidence="14">
    <location>
        <begin position="28"/>
        <end position="789"/>
    </location>
</feature>
<reference evidence="16" key="1">
    <citation type="journal article" date="2023" name="G3 (Bethesda)">
        <title>Whole genome assembly and annotation of the endangered Caribbean coral Acropora cervicornis.</title>
        <authorList>
            <person name="Selwyn J.D."/>
            <person name="Vollmer S.V."/>
        </authorList>
    </citation>
    <scope>NUCLEOTIDE SEQUENCE</scope>
    <source>
        <strain evidence="16">K2</strain>
    </source>
</reference>
<comment type="subcellular location">
    <subcellularLocation>
        <location evidence="1">Cell membrane</location>
        <topology evidence="1">Multi-pass membrane protein</topology>
    </subcellularLocation>
</comment>
<feature type="domain" description="G-protein coupled receptors family 3 profile" evidence="15">
    <location>
        <begin position="510"/>
        <end position="731"/>
    </location>
</feature>
<evidence type="ECO:0000313" key="17">
    <source>
        <dbReference type="Proteomes" id="UP001249851"/>
    </source>
</evidence>
<feature type="transmembrane region" description="Helical" evidence="13">
    <location>
        <begin position="676"/>
        <end position="693"/>
    </location>
</feature>
<feature type="transmembrane region" description="Helical" evidence="13">
    <location>
        <begin position="502"/>
        <end position="524"/>
    </location>
</feature>
<comment type="caution">
    <text evidence="16">The sequence shown here is derived from an EMBL/GenBank/DDBJ whole genome shotgun (WGS) entry which is preliminary data.</text>
</comment>
<dbReference type="GO" id="GO:0007214">
    <property type="term" value="P:gamma-aminobutyric acid signaling pathway"/>
    <property type="evidence" value="ECO:0007669"/>
    <property type="project" value="TreeGrafter"/>
</dbReference>
<evidence type="ECO:0000256" key="11">
    <source>
        <dbReference type="ARBA" id="ARBA00073785"/>
    </source>
</evidence>
<keyword evidence="7 13" id="KW-0472">Membrane</keyword>
<feature type="compositionally biased region" description="Polar residues" evidence="12">
    <location>
        <begin position="775"/>
        <end position="789"/>
    </location>
</feature>
<dbReference type="SUPFAM" id="SSF53822">
    <property type="entry name" value="Periplasmic binding protein-like I"/>
    <property type="match status" value="1"/>
</dbReference>
<keyword evidence="5 13" id="KW-1133">Transmembrane helix</keyword>
<organism evidence="16 17">
    <name type="scientific">Acropora cervicornis</name>
    <name type="common">Staghorn coral</name>
    <dbReference type="NCBI Taxonomy" id="6130"/>
    <lineage>
        <taxon>Eukaryota</taxon>
        <taxon>Metazoa</taxon>
        <taxon>Cnidaria</taxon>
        <taxon>Anthozoa</taxon>
        <taxon>Hexacorallia</taxon>
        <taxon>Scleractinia</taxon>
        <taxon>Astrocoeniina</taxon>
        <taxon>Acroporidae</taxon>
        <taxon>Acropora</taxon>
    </lineage>
</organism>
<dbReference type="PRINTS" id="PR01177">
    <property type="entry name" value="GABAB1RECPTR"/>
</dbReference>
<dbReference type="PANTHER" id="PTHR10519">
    <property type="entry name" value="GABA-B RECEPTOR"/>
    <property type="match status" value="1"/>
</dbReference>
<evidence type="ECO:0000256" key="6">
    <source>
        <dbReference type="ARBA" id="ARBA00023040"/>
    </source>
</evidence>
<feature type="transmembrane region" description="Helical" evidence="13">
    <location>
        <begin position="636"/>
        <end position="656"/>
    </location>
</feature>
<dbReference type="Pfam" id="PF01094">
    <property type="entry name" value="ANF_receptor"/>
    <property type="match status" value="1"/>
</dbReference>
<evidence type="ECO:0000256" key="3">
    <source>
        <dbReference type="ARBA" id="ARBA00022692"/>
    </source>
</evidence>
<feature type="transmembrane region" description="Helical" evidence="13">
    <location>
        <begin position="536"/>
        <end position="554"/>
    </location>
</feature>
<evidence type="ECO:0000256" key="9">
    <source>
        <dbReference type="ARBA" id="ARBA00023180"/>
    </source>
</evidence>
<evidence type="ECO:0000256" key="1">
    <source>
        <dbReference type="ARBA" id="ARBA00004651"/>
    </source>
</evidence>
<feature type="transmembrane region" description="Helical" evidence="13">
    <location>
        <begin position="699"/>
        <end position="721"/>
    </location>
</feature>
<evidence type="ECO:0000256" key="13">
    <source>
        <dbReference type="SAM" id="Phobius"/>
    </source>
</evidence>
<evidence type="ECO:0000256" key="8">
    <source>
        <dbReference type="ARBA" id="ARBA00023170"/>
    </source>
</evidence>
<gene>
    <name evidence="16" type="ORF">P5673_014971</name>
</gene>
<evidence type="ECO:0000256" key="2">
    <source>
        <dbReference type="ARBA" id="ARBA00022475"/>
    </source>
</evidence>
<dbReference type="Gene3D" id="3.40.50.2300">
    <property type="match status" value="2"/>
</dbReference>
<keyword evidence="9" id="KW-0325">Glycoprotein</keyword>
<keyword evidence="6" id="KW-0297">G-protein coupled receptor</keyword>
<dbReference type="Proteomes" id="UP001249851">
    <property type="component" value="Unassembled WGS sequence"/>
</dbReference>
<dbReference type="Pfam" id="PF00003">
    <property type="entry name" value="7tm_3"/>
    <property type="match status" value="1"/>
</dbReference>
<keyword evidence="10" id="KW-0807">Transducer</keyword>
<dbReference type="InterPro" id="IPR001828">
    <property type="entry name" value="ANF_lig-bd_rcpt"/>
</dbReference>
<accession>A0AAD9QIX9</accession>
<keyword evidence="8 16" id="KW-0675">Receptor</keyword>
<feature type="signal peptide" evidence="14">
    <location>
        <begin position="1"/>
        <end position="27"/>
    </location>
</feature>
<proteinExistence type="predicted"/>
<evidence type="ECO:0000256" key="12">
    <source>
        <dbReference type="SAM" id="MobiDB-lite"/>
    </source>
</evidence>
<evidence type="ECO:0000256" key="4">
    <source>
        <dbReference type="ARBA" id="ARBA00022729"/>
    </source>
</evidence>
<dbReference type="AlphaFoldDB" id="A0AAD9QIX9"/>
<keyword evidence="2" id="KW-1003">Cell membrane</keyword>
<dbReference type="GO" id="GO:0038039">
    <property type="term" value="C:G protein-coupled receptor heterodimeric complex"/>
    <property type="evidence" value="ECO:0007669"/>
    <property type="project" value="TreeGrafter"/>
</dbReference>
<feature type="transmembrane region" description="Helical" evidence="13">
    <location>
        <begin position="575"/>
        <end position="594"/>
    </location>
</feature>
<dbReference type="CDD" id="cd15047">
    <property type="entry name" value="7tmC_GABA-B-like"/>
    <property type="match status" value="1"/>
</dbReference>
<dbReference type="InterPro" id="IPR017978">
    <property type="entry name" value="GPCR_3_C"/>
</dbReference>
<dbReference type="FunFam" id="3.40.50.2300:FF:000063">
    <property type="entry name" value="Gamma-aminobutyric acid type B receptor subunit"/>
    <property type="match status" value="1"/>
</dbReference>
<dbReference type="EMBL" id="JARQWQ010000030">
    <property type="protein sequence ID" value="KAK2562196.1"/>
    <property type="molecule type" value="Genomic_DNA"/>
</dbReference>
<dbReference type="InterPro" id="IPR028082">
    <property type="entry name" value="Peripla_BP_I"/>
</dbReference>
<evidence type="ECO:0000256" key="10">
    <source>
        <dbReference type="ARBA" id="ARBA00023224"/>
    </source>
</evidence>